<comment type="caution">
    <text evidence="8">The sequence shown here is derived from an EMBL/GenBank/DDBJ whole genome shotgun (WGS) entry which is preliminary data.</text>
</comment>
<feature type="transmembrane region" description="Helical" evidence="6">
    <location>
        <begin position="15"/>
        <end position="34"/>
    </location>
</feature>
<dbReference type="RefSeq" id="WP_114004240.1">
    <property type="nucleotide sequence ID" value="NZ_QGDC01000002.1"/>
</dbReference>
<dbReference type="Proteomes" id="UP000253209">
    <property type="component" value="Unassembled WGS sequence"/>
</dbReference>
<evidence type="ECO:0000256" key="2">
    <source>
        <dbReference type="ARBA" id="ARBA00022475"/>
    </source>
</evidence>
<gene>
    <name evidence="8" type="ORF">DJ568_05565</name>
</gene>
<keyword evidence="9" id="KW-1185">Reference proteome</keyword>
<keyword evidence="3 6" id="KW-0812">Transmembrane</keyword>
<organism evidence="8 9">
    <name type="scientific">Mucilaginibacter hurinus</name>
    <dbReference type="NCBI Taxonomy" id="2201324"/>
    <lineage>
        <taxon>Bacteria</taxon>
        <taxon>Pseudomonadati</taxon>
        <taxon>Bacteroidota</taxon>
        <taxon>Sphingobacteriia</taxon>
        <taxon>Sphingobacteriales</taxon>
        <taxon>Sphingobacteriaceae</taxon>
        <taxon>Mucilaginibacter</taxon>
    </lineage>
</organism>
<dbReference type="OrthoDB" id="1121311at2"/>
<dbReference type="AlphaFoldDB" id="A0A367GU26"/>
<evidence type="ECO:0000256" key="5">
    <source>
        <dbReference type="ARBA" id="ARBA00023136"/>
    </source>
</evidence>
<evidence type="ECO:0000256" key="4">
    <source>
        <dbReference type="ARBA" id="ARBA00022989"/>
    </source>
</evidence>
<dbReference type="PANTHER" id="PTHR40077">
    <property type="entry name" value="MEMBRANE PROTEIN-RELATED"/>
    <property type="match status" value="1"/>
</dbReference>
<reference evidence="8 9" key="1">
    <citation type="submission" date="2018-05" db="EMBL/GenBank/DDBJ databases">
        <title>Mucilaginibacter hurinus sp. nov., isolated from briquette warehouse soil.</title>
        <authorList>
            <person name="Choi L."/>
        </authorList>
    </citation>
    <scope>NUCLEOTIDE SEQUENCE [LARGE SCALE GENOMIC DNA]</scope>
    <source>
        <strain evidence="8 9">ZR32</strain>
    </source>
</reference>
<proteinExistence type="predicted"/>
<accession>A0A367GU26</accession>
<evidence type="ECO:0000256" key="6">
    <source>
        <dbReference type="SAM" id="Phobius"/>
    </source>
</evidence>
<evidence type="ECO:0000313" key="8">
    <source>
        <dbReference type="EMBL" id="RCH56203.1"/>
    </source>
</evidence>
<dbReference type="InterPro" id="IPR023845">
    <property type="entry name" value="DUF3817_TM"/>
</dbReference>
<evidence type="ECO:0000256" key="1">
    <source>
        <dbReference type="ARBA" id="ARBA00004651"/>
    </source>
</evidence>
<feature type="domain" description="DUF3817" evidence="7">
    <location>
        <begin position="11"/>
        <end position="97"/>
    </location>
</feature>
<dbReference type="NCBIfam" id="TIGR03954">
    <property type="entry name" value="integ_memb_HG"/>
    <property type="match status" value="1"/>
</dbReference>
<evidence type="ECO:0000259" key="7">
    <source>
        <dbReference type="Pfam" id="PF12823"/>
    </source>
</evidence>
<dbReference type="PANTHER" id="PTHR40077:SF1">
    <property type="entry name" value="MEMBRANE PROTEIN"/>
    <property type="match status" value="1"/>
</dbReference>
<evidence type="ECO:0000256" key="3">
    <source>
        <dbReference type="ARBA" id="ARBA00022692"/>
    </source>
</evidence>
<name>A0A367GU26_9SPHI</name>
<dbReference type="Pfam" id="PF12823">
    <property type="entry name" value="DUF3817"/>
    <property type="match status" value="1"/>
</dbReference>
<keyword evidence="2" id="KW-1003">Cell membrane</keyword>
<comment type="subcellular location">
    <subcellularLocation>
        <location evidence="1">Cell membrane</location>
        <topology evidence="1">Multi-pass membrane protein</topology>
    </subcellularLocation>
</comment>
<keyword evidence="4 6" id="KW-1133">Transmembrane helix</keyword>
<feature type="transmembrane region" description="Helical" evidence="6">
    <location>
        <begin position="46"/>
        <end position="68"/>
    </location>
</feature>
<dbReference type="EMBL" id="QGDC01000002">
    <property type="protein sequence ID" value="RCH56203.1"/>
    <property type="molecule type" value="Genomic_DNA"/>
</dbReference>
<keyword evidence="5 6" id="KW-0472">Membrane</keyword>
<dbReference type="GO" id="GO:0005886">
    <property type="term" value="C:plasma membrane"/>
    <property type="evidence" value="ECO:0007669"/>
    <property type="project" value="UniProtKB-SubCell"/>
</dbReference>
<sequence>MNINMIKDPIGRLRLLGYLEGASLIILVFAGMPLKYWFDSPAVVKIVGPVHGVLFLWYVFNTISVAIAQNWKFTKITWKLLVASMVPFGTFYVDNSILSKLAPANK</sequence>
<evidence type="ECO:0000313" key="9">
    <source>
        <dbReference type="Proteomes" id="UP000253209"/>
    </source>
</evidence>
<protein>
    <submittedName>
        <fullName evidence="8">DUF3817 domain-containing protein</fullName>
    </submittedName>
</protein>